<evidence type="ECO:0000256" key="3">
    <source>
        <dbReference type="ARBA" id="ARBA00023016"/>
    </source>
</evidence>
<gene>
    <name evidence="5" type="ORF">LS75_007140</name>
</gene>
<organism evidence="5 6">
    <name type="scientific">Helicobacter typhlonius</name>
    <dbReference type="NCBI Taxonomy" id="76936"/>
    <lineage>
        <taxon>Bacteria</taxon>
        <taxon>Pseudomonadati</taxon>
        <taxon>Campylobacterota</taxon>
        <taxon>Epsilonproteobacteria</taxon>
        <taxon>Campylobacterales</taxon>
        <taxon>Helicobacteraceae</taxon>
        <taxon>Helicobacter</taxon>
    </lineage>
</organism>
<keyword evidence="2" id="KW-0805">Transcription regulation</keyword>
<dbReference type="GO" id="GO:0045892">
    <property type="term" value="P:negative regulation of DNA-templated transcription"/>
    <property type="evidence" value="ECO:0007669"/>
    <property type="project" value="TreeGrafter"/>
</dbReference>
<keyword evidence="3" id="KW-0346">Stress response</keyword>
<dbReference type="InterPro" id="IPR036388">
    <property type="entry name" value="WH-like_DNA-bd_sf"/>
</dbReference>
<dbReference type="SUPFAM" id="SSF46785">
    <property type="entry name" value="Winged helix' DNA-binding domain"/>
    <property type="match status" value="1"/>
</dbReference>
<dbReference type="PANTHER" id="PTHR34824:SF1">
    <property type="entry name" value="HEAT-INDUCIBLE TRANSCRIPTION REPRESSOR HRCA"/>
    <property type="match status" value="1"/>
</dbReference>
<dbReference type="OrthoDB" id="9783139at2"/>
<name>A0A4U8RY55_9HELI</name>
<dbReference type="AlphaFoldDB" id="A0A4U8RY55"/>
<dbReference type="NCBIfam" id="NF003033">
    <property type="entry name" value="PRK03911.1"/>
    <property type="match status" value="1"/>
</dbReference>
<dbReference type="GO" id="GO:0003677">
    <property type="term" value="F:DNA binding"/>
    <property type="evidence" value="ECO:0007669"/>
    <property type="project" value="InterPro"/>
</dbReference>
<dbReference type="InterPro" id="IPR002571">
    <property type="entry name" value="HrcA"/>
</dbReference>
<evidence type="ECO:0000256" key="2">
    <source>
        <dbReference type="ARBA" id="ARBA00023015"/>
    </source>
</evidence>
<keyword evidence="1" id="KW-0678">Repressor</keyword>
<keyword evidence="4" id="KW-0804">Transcription</keyword>
<dbReference type="Gene3D" id="1.10.10.10">
    <property type="entry name" value="Winged helix-like DNA-binding domain superfamily/Winged helix DNA-binding domain"/>
    <property type="match status" value="1"/>
</dbReference>
<protein>
    <submittedName>
        <fullName evidence="5">HrcA family transcriptional regulator</fullName>
    </submittedName>
</protein>
<dbReference type="InterPro" id="IPR036390">
    <property type="entry name" value="WH_DNA-bd_sf"/>
</dbReference>
<dbReference type="Proteomes" id="UP000029925">
    <property type="component" value="Unassembled WGS sequence"/>
</dbReference>
<accession>A0A4U8RY55</accession>
<reference evidence="5 6" key="1">
    <citation type="journal article" date="2014" name="Genome Announc.">
        <title>Draft genome sequences of eight enterohepatic helicobacter species isolated from both laboratory and wild rodents.</title>
        <authorList>
            <person name="Sheh A."/>
            <person name="Shen Z."/>
            <person name="Fox J.G."/>
        </authorList>
    </citation>
    <scope>NUCLEOTIDE SEQUENCE [LARGE SCALE GENOMIC DNA]</scope>
    <source>
        <strain evidence="5 6">MIT 98-6810</strain>
    </source>
</reference>
<dbReference type="STRING" id="76936.BN2458_PEG1818"/>
<proteinExistence type="predicted"/>
<dbReference type="PANTHER" id="PTHR34824">
    <property type="entry name" value="HEAT-INDUCIBLE TRANSCRIPTION REPRESSOR HRCA"/>
    <property type="match status" value="1"/>
</dbReference>
<evidence type="ECO:0000313" key="6">
    <source>
        <dbReference type="Proteomes" id="UP000029925"/>
    </source>
</evidence>
<dbReference type="EMBL" id="JRPF02000008">
    <property type="protein sequence ID" value="TLD78220.1"/>
    <property type="molecule type" value="Genomic_DNA"/>
</dbReference>
<comment type="caution">
    <text evidence="5">The sequence shown here is derived from an EMBL/GenBank/DDBJ whole genome shotgun (WGS) entry which is preliminary data.</text>
</comment>
<evidence type="ECO:0000313" key="5">
    <source>
        <dbReference type="EMBL" id="TLD78220.1"/>
    </source>
</evidence>
<keyword evidence="6" id="KW-1185">Reference proteome</keyword>
<evidence type="ECO:0000256" key="1">
    <source>
        <dbReference type="ARBA" id="ARBA00022491"/>
    </source>
</evidence>
<sequence length="265" mass="30557">MLSKKEMLLSRVIVEYLKHREPIGSESLKMLMDTKISSATIRNYFKALADEGLLFQPHISSGRIPTPQALKSYWYRQFDTKSVIEIDSFERIKKACFESQVFCAVSIEQSNRLCAITRLDEQRLLLEFEHIGITLPFSNAIERFLRELKGLEVSDVRKIAYQVRAMELLDVLSYAQSRNLSRFGVGALVQAYHQNSDEQSFYSIIDGGIFDILQNGIYCEEVLPKGYVAIIQDIELQTYPDKKSRMLCVGALDRDFTQFFEYVKS</sequence>
<evidence type="ECO:0000256" key="4">
    <source>
        <dbReference type="ARBA" id="ARBA00023163"/>
    </source>
</evidence>